<dbReference type="Pfam" id="PF00723">
    <property type="entry name" value="Glyco_hydro_15"/>
    <property type="match status" value="1"/>
</dbReference>
<dbReference type="SUPFAM" id="SSF48208">
    <property type="entry name" value="Six-hairpin glycosidases"/>
    <property type="match status" value="1"/>
</dbReference>
<evidence type="ECO:0000259" key="1">
    <source>
        <dbReference type="Pfam" id="PF00723"/>
    </source>
</evidence>
<sequence length="424" mass="48617">MSDDLELIVGNNALEHKIKGTIFRDLSPKEKLILAYKHLESLRQINGGYVASPYTGEQGGDMYKVFWLRDIMYATYANEYIGAYDKMIESYRLVLRIFRKYSHKITSGARKRHYMGSCADEVVHARIHPSSLEEITSEWGHHQLDILGLFLYKSGDLIKKGHRVIGAEEAEVRILLRDIVLYLTTVRWHSDPDFGMWEEGPEQHASSVGSVLAGLTMWHDDGHYHSKYRHQVDLFNYVPVPQEFLEIGRESLNKLLPAESISRPFDMSQLSLIWPYNIVTEVQAKAIVSNIEENLVRDRGVIRYIGDVYYSADKDNPVGNEAQWPLGFAWLSIVYSKLASRSLSVGKLLGSPDEFISKSQEYLDRLEAVMTEDGKVPELYSGDKMNPNVPLAWAQSFYIVARQNLANVKDIVRFNMEPEGRRRH</sequence>
<dbReference type="PANTHER" id="PTHR31616:SF0">
    <property type="entry name" value="GLUCAN 1,4-ALPHA-GLUCOSIDASE"/>
    <property type="match status" value="1"/>
</dbReference>
<dbReference type="AlphaFoldDB" id="A0A3B0QZ33"/>
<proteinExistence type="predicted"/>
<dbReference type="Gene3D" id="1.50.10.10">
    <property type="match status" value="2"/>
</dbReference>
<dbReference type="GO" id="GO:0005975">
    <property type="term" value="P:carbohydrate metabolic process"/>
    <property type="evidence" value="ECO:0007669"/>
    <property type="project" value="InterPro"/>
</dbReference>
<name>A0A3B0QZ33_9ZZZZ</name>
<evidence type="ECO:0000313" key="2">
    <source>
        <dbReference type="EMBL" id="VAV85369.1"/>
    </source>
</evidence>
<protein>
    <recommendedName>
        <fullName evidence="1">GH15-like domain-containing protein</fullName>
    </recommendedName>
</protein>
<dbReference type="GO" id="GO:0004553">
    <property type="term" value="F:hydrolase activity, hydrolyzing O-glycosyl compounds"/>
    <property type="evidence" value="ECO:0007669"/>
    <property type="project" value="TreeGrafter"/>
</dbReference>
<feature type="domain" description="GH15-like" evidence="1">
    <location>
        <begin position="45"/>
        <end position="402"/>
    </location>
</feature>
<organism evidence="2">
    <name type="scientific">hydrothermal vent metagenome</name>
    <dbReference type="NCBI Taxonomy" id="652676"/>
    <lineage>
        <taxon>unclassified sequences</taxon>
        <taxon>metagenomes</taxon>
        <taxon>ecological metagenomes</taxon>
    </lineage>
</organism>
<dbReference type="InterPro" id="IPR008928">
    <property type="entry name" value="6-hairpin_glycosidase_sf"/>
</dbReference>
<dbReference type="InterPro" id="IPR011613">
    <property type="entry name" value="GH15-like"/>
</dbReference>
<dbReference type="EMBL" id="UOEA01000086">
    <property type="protein sequence ID" value="VAV85369.1"/>
    <property type="molecule type" value="Genomic_DNA"/>
</dbReference>
<gene>
    <name evidence="2" type="ORF">MNBD_DELTA01-1295</name>
</gene>
<reference evidence="2" key="1">
    <citation type="submission" date="2018-06" db="EMBL/GenBank/DDBJ databases">
        <authorList>
            <person name="Zhirakovskaya E."/>
        </authorList>
    </citation>
    <scope>NUCLEOTIDE SEQUENCE</scope>
</reference>
<dbReference type="PANTHER" id="PTHR31616">
    <property type="entry name" value="TREHALASE"/>
    <property type="match status" value="1"/>
</dbReference>
<dbReference type="InterPro" id="IPR012341">
    <property type="entry name" value="6hp_glycosidase-like_sf"/>
</dbReference>
<accession>A0A3B0QZ33</accession>